<feature type="coiled-coil region" evidence="1">
    <location>
        <begin position="35"/>
        <end position="83"/>
    </location>
</feature>
<evidence type="ECO:0000256" key="1">
    <source>
        <dbReference type="SAM" id="Coils"/>
    </source>
</evidence>
<dbReference type="Proteomes" id="UP001383192">
    <property type="component" value="Unassembled WGS sequence"/>
</dbReference>
<sequence length="223" mass="26435">MPRPKQYTTKKAKIQAERAKAARYYEKHRSVILERKRVRDRAQAMEAKKQRLVEESKEIEERKERAKTRRTQIEQNRQKVLKEAKRAVSSSSALWEMRNIENRFNEEIKAKPSVLLDEIAATVFRWYSTRPRPSTSPFTPYYNLFEDILESIERTSDKLVVESGGNDVADKWKHADNLRRKVSRICECLDSMHSAVVEEELIQRHNQKLLLHQDPLFRDALDR</sequence>
<organism evidence="2 3">
    <name type="scientific">Paramarasmius palmivorus</name>
    <dbReference type="NCBI Taxonomy" id="297713"/>
    <lineage>
        <taxon>Eukaryota</taxon>
        <taxon>Fungi</taxon>
        <taxon>Dikarya</taxon>
        <taxon>Basidiomycota</taxon>
        <taxon>Agaricomycotina</taxon>
        <taxon>Agaricomycetes</taxon>
        <taxon>Agaricomycetidae</taxon>
        <taxon>Agaricales</taxon>
        <taxon>Marasmiineae</taxon>
        <taxon>Marasmiaceae</taxon>
        <taxon>Paramarasmius</taxon>
    </lineage>
</organism>
<reference evidence="2 3" key="1">
    <citation type="submission" date="2024-01" db="EMBL/GenBank/DDBJ databases">
        <title>A draft genome for a cacao thread blight-causing isolate of Paramarasmius palmivorus.</title>
        <authorList>
            <person name="Baruah I.K."/>
            <person name="Bukari Y."/>
            <person name="Amoako-Attah I."/>
            <person name="Meinhardt L.W."/>
            <person name="Bailey B.A."/>
            <person name="Cohen S.P."/>
        </authorList>
    </citation>
    <scope>NUCLEOTIDE SEQUENCE [LARGE SCALE GENOMIC DNA]</scope>
    <source>
        <strain evidence="2 3">GH-12</strain>
    </source>
</reference>
<comment type="caution">
    <text evidence="2">The sequence shown here is derived from an EMBL/GenBank/DDBJ whole genome shotgun (WGS) entry which is preliminary data.</text>
</comment>
<proteinExistence type="predicted"/>
<keyword evidence="3" id="KW-1185">Reference proteome</keyword>
<dbReference type="EMBL" id="JAYKXP010000002">
    <property type="protein sequence ID" value="KAK7060734.1"/>
    <property type="molecule type" value="Genomic_DNA"/>
</dbReference>
<protein>
    <submittedName>
        <fullName evidence="2">Uncharacterized protein</fullName>
    </submittedName>
</protein>
<evidence type="ECO:0000313" key="2">
    <source>
        <dbReference type="EMBL" id="KAK7060734.1"/>
    </source>
</evidence>
<keyword evidence="1" id="KW-0175">Coiled coil</keyword>
<gene>
    <name evidence="2" type="ORF">VNI00_000466</name>
</gene>
<dbReference type="AlphaFoldDB" id="A0AAW0E9J8"/>
<evidence type="ECO:0000313" key="3">
    <source>
        <dbReference type="Proteomes" id="UP001383192"/>
    </source>
</evidence>
<accession>A0AAW0E9J8</accession>
<name>A0AAW0E9J8_9AGAR</name>